<dbReference type="GO" id="GO:0005640">
    <property type="term" value="C:nuclear outer membrane"/>
    <property type="evidence" value="ECO:0007669"/>
    <property type="project" value="UniProtKB-SubCell"/>
</dbReference>
<comment type="similarity">
    <text evidence="1">Belongs to the TMEM53 family.</text>
</comment>
<accession>A0A814G734</accession>
<keyword evidence="2" id="KW-0812">Transmembrane</keyword>
<sequence length="310" mass="36438">MNNSNYSTISQSSLVGKQNEFYFEESKISRQIPKSSILYKETYNKIPVVLLLGWTGAIDRHIQKYNEIYTRLGYHTIRFSPSDSLTFFRYHTHKKYTQNLLNLLKTDYELTKNPIVTHIFSNACCFILYQHIINEINKPTQSEYDFFKQNHKAVIFDSAPGYPKKYDKVYRGVQGLISQQVKFSPLSHALAISFLALSYIYVKLNPNNYFFEMYKTVINDPRHVPSLYMYSTIDKLIPGENIKENIEMRKKNHPNLYVKEVVYDDAEHVLLYQKHPQDYLKHIYEHLKLCKVDIESVMGINSGLTLKSKL</sequence>
<reference evidence="7" key="1">
    <citation type="submission" date="2021-02" db="EMBL/GenBank/DDBJ databases">
        <authorList>
            <person name="Nowell W R."/>
        </authorList>
    </citation>
    <scope>NUCLEOTIDE SEQUENCE</scope>
    <source>
        <strain evidence="7">Ploen Becks lab</strain>
    </source>
</reference>
<evidence type="ECO:0000256" key="3">
    <source>
        <dbReference type="ARBA" id="ARBA00022989"/>
    </source>
</evidence>
<evidence type="ECO:0000256" key="2">
    <source>
        <dbReference type="ARBA" id="ARBA00022692"/>
    </source>
</evidence>
<evidence type="ECO:0000256" key="4">
    <source>
        <dbReference type="ARBA" id="ARBA00023136"/>
    </source>
</evidence>
<name>A0A814G734_9BILA</name>
<keyword evidence="4" id="KW-0472">Membrane</keyword>
<keyword evidence="5" id="KW-0539">Nucleus</keyword>
<dbReference type="AlphaFoldDB" id="A0A814G734"/>
<dbReference type="InterPro" id="IPR029058">
    <property type="entry name" value="AB_hydrolase_fold"/>
</dbReference>
<dbReference type="Pfam" id="PF05705">
    <property type="entry name" value="DUF829"/>
    <property type="match status" value="1"/>
</dbReference>
<evidence type="ECO:0000256" key="6">
    <source>
        <dbReference type="ARBA" id="ARBA00034303"/>
    </source>
</evidence>
<keyword evidence="3" id="KW-1133">Transmembrane helix</keyword>
<dbReference type="EMBL" id="CAJNOC010003711">
    <property type="protein sequence ID" value="CAF0994606.1"/>
    <property type="molecule type" value="Genomic_DNA"/>
</dbReference>
<dbReference type="PANTHER" id="PTHR12265:SF30">
    <property type="entry name" value="TRANSMEMBRANE PROTEIN 53"/>
    <property type="match status" value="1"/>
</dbReference>
<dbReference type="Proteomes" id="UP000663879">
    <property type="component" value="Unassembled WGS sequence"/>
</dbReference>
<dbReference type="OrthoDB" id="77878at2759"/>
<keyword evidence="8" id="KW-1185">Reference proteome</keyword>
<evidence type="ECO:0000256" key="5">
    <source>
        <dbReference type="ARBA" id="ARBA00023242"/>
    </source>
</evidence>
<comment type="caution">
    <text evidence="7">The sequence shown here is derived from an EMBL/GenBank/DDBJ whole genome shotgun (WGS) entry which is preliminary data.</text>
</comment>
<evidence type="ECO:0000313" key="8">
    <source>
        <dbReference type="Proteomes" id="UP000663879"/>
    </source>
</evidence>
<dbReference type="SUPFAM" id="SSF53474">
    <property type="entry name" value="alpha/beta-Hydrolases"/>
    <property type="match status" value="1"/>
</dbReference>
<gene>
    <name evidence="7" type="ORF">OXX778_LOCUS16090</name>
</gene>
<proteinExistence type="inferred from homology"/>
<comment type="subcellular location">
    <subcellularLocation>
        <location evidence="6">Nucleus outer membrane</location>
        <topology evidence="6">Single-pass membrane protein</topology>
    </subcellularLocation>
</comment>
<dbReference type="InterPro" id="IPR008547">
    <property type="entry name" value="DUF829_TMEM53"/>
</dbReference>
<evidence type="ECO:0008006" key="9">
    <source>
        <dbReference type="Google" id="ProtNLM"/>
    </source>
</evidence>
<dbReference type="PANTHER" id="PTHR12265">
    <property type="entry name" value="TRANSMEMBRANE PROTEIN 53"/>
    <property type="match status" value="1"/>
</dbReference>
<organism evidence="7 8">
    <name type="scientific">Brachionus calyciflorus</name>
    <dbReference type="NCBI Taxonomy" id="104777"/>
    <lineage>
        <taxon>Eukaryota</taxon>
        <taxon>Metazoa</taxon>
        <taxon>Spiralia</taxon>
        <taxon>Gnathifera</taxon>
        <taxon>Rotifera</taxon>
        <taxon>Eurotatoria</taxon>
        <taxon>Monogononta</taxon>
        <taxon>Pseudotrocha</taxon>
        <taxon>Ploima</taxon>
        <taxon>Brachionidae</taxon>
        <taxon>Brachionus</taxon>
    </lineage>
</organism>
<evidence type="ECO:0000313" key="7">
    <source>
        <dbReference type="EMBL" id="CAF0994606.1"/>
    </source>
</evidence>
<protein>
    <recommendedName>
        <fullName evidence="9">Transmembrane protein 53</fullName>
    </recommendedName>
</protein>
<evidence type="ECO:0000256" key="1">
    <source>
        <dbReference type="ARBA" id="ARBA00007387"/>
    </source>
</evidence>